<organism evidence="3 4">
    <name type="scientific">Methylobacterium oryzihabitans</name>
    <dbReference type="NCBI Taxonomy" id="2499852"/>
    <lineage>
        <taxon>Bacteria</taxon>
        <taxon>Pseudomonadati</taxon>
        <taxon>Pseudomonadota</taxon>
        <taxon>Alphaproteobacteria</taxon>
        <taxon>Hyphomicrobiales</taxon>
        <taxon>Methylobacteriaceae</taxon>
        <taxon>Methylobacterium</taxon>
    </lineage>
</organism>
<feature type="region of interest" description="Disordered" evidence="2">
    <location>
        <begin position="419"/>
        <end position="468"/>
    </location>
</feature>
<gene>
    <name evidence="3" type="ORF">EOE48_14040</name>
</gene>
<dbReference type="OrthoDB" id="7980311at2"/>
<dbReference type="AlphaFoldDB" id="A0A3S2V9S9"/>
<feature type="coiled-coil region" evidence="1">
    <location>
        <begin position="526"/>
        <end position="553"/>
    </location>
</feature>
<dbReference type="RefSeq" id="WP_127730106.1">
    <property type="nucleotide sequence ID" value="NZ_SACP01000012.1"/>
</dbReference>
<name>A0A3S2V9S9_9HYPH</name>
<dbReference type="Proteomes" id="UP000286997">
    <property type="component" value="Unassembled WGS sequence"/>
</dbReference>
<sequence length="725" mass="74164">MADPLTISFAADTSRAQSAITNLAASIVGNMSSAAVSMTGMAANMNSTGGTMAGLAQTASRAAAAVAGDARKIAGATVAAAAKEGATLQGIATAFTLTAATSQTAQATLQTGLSTTTGLVNGLANQIPVLKAALGGLIAFTALTTVLHLTAEAARSAEERLQSILKLAERSQAAGVGTTVFQSLLGQAKALRTEAATLEGYLTKARAAATVRQGENGEDHTSSGRGKLEAQVKAGNLVQADLDAFTGAGDQEARIRVVLDLIERLQASQRNLAAYSIADGFFGEDFESKLRNGIQIVGAMRQALDGLKSGDDGRIISPEEFALARQINAELEKSRRVLADALVPLQKDFADYQNQQLRAMTEFAAKINYAAAAFAGLYKYVQAVGDAITALGNAEVFQRIYDVAKAMGLGGMNGVVEITPEDRERDRRAAAGADVPLPQIDVPRDRSKPLPAKPETAKSGGAEAGGSDPVQTFINQLQKAAAALKAEAEAFKASNAEKLIAINLAKAQEVASQNGATLTDAQTEAIRQASQAASEYKDKLLNLEQAERQAAEAARYFGDAAATALGDAILDGKSLSDILSGLSRQLSRSALQALATGQGPLAGLLGTAPAASEGANAVGGGASVLNDLFKSAFGGFRAGGGPVQAGRAYTVGEIGRELFVPDRDGSIVPVRPAASGGGSAGASAAPAPVVVQMRVESPDVGGFLRSEAQVTAALARAVQRGTRSL</sequence>
<keyword evidence="4" id="KW-1185">Reference proteome</keyword>
<keyword evidence="1" id="KW-0175">Coiled coil</keyword>
<accession>A0A3S2V9S9</accession>
<evidence type="ECO:0000313" key="4">
    <source>
        <dbReference type="Proteomes" id="UP000286997"/>
    </source>
</evidence>
<evidence type="ECO:0000313" key="3">
    <source>
        <dbReference type="EMBL" id="RVU17504.1"/>
    </source>
</evidence>
<protein>
    <recommendedName>
        <fullName evidence="5">Bacteriophage tail tape measure N-terminal domain-containing protein</fullName>
    </recommendedName>
</protein>
<dbReference type="EMBL" id="SACP01000012">
    <property type="protein sequence ID" value="RVU17504.1"/>
    <property type="molecule type" value="Genomic_DNA"/>
</dbReference>
<feature type="compositionally biased region" description="Basic and acidic residues" evidence="2">
    <location>
        <begin position="420"/>
        <end position="429"/>
    </location>
</feature>
<evidence type="ECO:0000256" key="1">
    <source>
        <dbReference type="SAM" id="Coils"/>
    </source>
</evidence>
<proteinExistence type="predicted"/>
<comment type="caution">
    <text evidence="3">The sequence shown here is derived from an EMBL/GenBank/DDBJ whole genome shotgun (WGS) entry which is preliminary data.</text>
</comment>
<evidence type="ECO:0008006" key="5">
    <source>
        <dbReference type="Google" id="ProtNLM"/>
    </source>
</evidence>
<reference evidence="3 4" key="1">
    <citation type="submission" date="2019-01" db="EMBL/GenBank/DDBJ databases">
        <authorList>
            <person name="Chen W.-M."/>
        </authorList>
    </citation>
    <scope>NUCLEOTIDE SEQUENCE [LARGE SCALE GENOMIC DNA]</scope>
    <source>
        <strain evidence="3 4">TER-1</strain>
    </source>
</reference>
<evidence type="ECO:0000256" key="2">
    <source>
        <dbReference type="SAM" id="MobiDB-lite"/>
    </source>
</evidence>